<dbReference type="RefSeq" id="WP_203357301.1">
    <property type="nucleotide sequence ID" value="NZ_CP069127.1"/>
</dbReference>
<gene>
    <name evidence="1" type="ORF">JNE38_15165</name>
</gene>
<dbReference type="Proteomes" id="UP000596248">
    <property type="component" value="Chromosome"/>
</dbReference>
<sequence length="181" mass="20738">MLYVYRRSWLFPLNNDGRILVAGINSGLNVFSIDFQYQKKPTGFVMVPIGEKKIMACERANIEICRLGPRLFSVLDYSGYLFEVKEDYSVVKLNNWIPGNPDFYGIVPWEDHIGYLLTDSVSTSGRLSVTKLAYLDGWFRQTGKARTQSEIATKNIIQFQKLGKYGEVPKMSSYTSFVYIN</sequence>
<accession>A0ABX7FX00</accession>
<evidence type="ECO:0000313" key="1">
    <source>
        <dbReference type="EMBL" id="QRG70328.1"/>
    </source>
</evidence>
<organism evidence="1 2">
    <name type="scientific">Brevibacillus choshinensis</name>
    <dbReference type="NCBI Taxonomy" id="54911"/>
    <lineage>
        <taxon>Bacteria</taxon>
        <taxon>Bacillati</taxon>
        <taxon>Bacillota</taxon>
        <taxon>Bacilli</taxon>
        <taxon>Bacillales</taxon>
        <taxon>Paenibacillaceae</taxon>
        <taxon>Brevibacillus</taxon>
    </lineage>
</organism>
<keyword evidence="2" id="KW-1185">Reference proteome</keyword>
<name>A0ABX7FX00_BRECH</name>
<dbReference type="EMBL" id="CP069127">
    <property type="protein sequence ID" value="QRG70328.1"/>
    <property type="molecule type" value="Genomic_DNA"/>
</dbReference>
<evidence type="ECO:0000313" key="2">
    <source>
        <dbReference type="Proteomes" id="UP000596248"/>
    </source>
</evidence>
<reference evidence="1 2" key="1">
    <citation type="submission" date="2021-01" db="EMBL/GenBank/DDBJ databases">
        <title>Identification of strong promoters based on the transcriptome of Brevibacillus choshinensis.</title>
        <authorList>
            <person name="Yao D."/>
            <person name="Zhang K."/>
            <person name="Wu J."/>
        </authorList>
    </citation>
    <scope>NUCLEOTIDE SEQUENCE [LARGE SCALE GENOMIC DNA]</scope>
    <source>
        <strain evidence="1 2">HPD31-SP3</strain>
    </source>
</reference>
<proteinExistence type="predicted"/>
<protein>
    <submittedName>
        <fullName evidence="1">Uncharacterized protein</fullName>
    </submittedName>
</protein>